<dbReference type="InterPro" id="IPR036217">
    <property type="entry name" value="MethylDNA_cys_MeTrfase_DNAb"/>
</dbReference>
<proteinExistence type="predicted"/>
<dbReference type="CDD" id="cd06445">
    <property type="entry name" value="ATase"/>
    <property type="match status" value="1"/>
</dbReference>
<feature type="domain" description="Rhodanese" evidence="2">
    <location>
        <begin position="278"/>
        <end position="332"/>
    </location>
</feature>
<dbReference type="InterPro" id="IPR014048">
    <property type="entry name" value="MethylDNA_cys_MeTrfase_DNA-bd"/>
</dbReference>
<dbReference type="InterPro" id="IPR001763">
    <property type="entry name" value="Rhodanese-like_dom"/>
</dbReference>
<name>A0ABM8H8E3_9MICO</name>
<accession>A0ABM8H8E3</accession>
<dbReference type="PANTHER" id="PTHR10953">
    <property type="entry name" value="UBIQUITIN-ACTIVATING ENZYME E1"/>
    <property type="match status" value="1"/>
</dbReference>
<organism evidence="3 4">
    <name type="scientific">Barrientosiimonas endolithica</name>
    <dbReference type="NCBI Taxonomy" id="1535208"/>
    <lineage>
        <taxon>Bacteria</taxon>
        <taxon>Bacillati</taxon>
        <taxon>Actinomycetota</taxon>
        <taxon>Actinomycetes</taxon>
        <taxon>Micrococcales</taxon>
        <taxon>Dermacoccaceae</taxon>
        <taxon>Barrientosiimonas</taxon>
    </lineage>
</organism>
<evidence type="ECO:0000256" key="1">
    <source>
        <dbReference type="ARBA" id="ARBA00022763"/>
    </source>
</evidence>
<dbReference type="CDD" id="cd00158">
    <property type="entry name" value="RHOD"/>
    <property type="match status" value="1"/>
</dbReference>
<dbReference type="SUPFAM" id="SSF46767">
    <property type="entry name" value="Methylated DNA-protein cysteine methyltransferase, C-terminal domain"/>
    <property type="match status" value="1"/>
</dbReference>
<dbReference type="InterPro" id="IPR036873">
    <property type="entry name" value="Rhodanese-like_dom_sf"/>
</dbReference>
<dbReference type="InterPro" id="IPR000594">
    <property type="entry name" value="ThiF_NAD_FAD-bd"/>
</dbReference>
<dbReference type="RefSeq" id="WP_350227065.1">
    <property type="nucleotide sequence ID" value="NZ_AP027735.1"/>
</dbReference>
<dbReference type="Gene3D" id="3.40.50.720">
    <property type="entry name" value="NAD(P)-binding Rossmann-like Domain"/>
    <property type="match status" value="1"/>
</dbReference>
<dbReference type="EMBL" id="AP027735">
    <property type="protein sequence ID" value="BDZ57136.1"/>
    <property type="molecule type" value="Genomic_DNA"/>
</dbReference>
<dbReference type="Gene3D" id="1.10.10.10">
    <property type="entry name" value="Winged helix-like DNA-binding domain superfamily/Winged helix DNA-binding domain"/>
    <property type="match status" value="1"/>
</dbReference>
<sequence>MTSARYARHLLLPEVGAAGQRRLAASRVVVMGAGGLGAPVLSYLAAAGVGELTLVDDDTVDVTNLQRQVLFATDDIGRPKAEVAAERLAALNPDVRLSPRRERITEESVAGLVAGADLVVDGTDNFATRYLVNDACVLAGVPLVWASILRFDAQVAVWWAGHGPCYRCVFPRPPEAGQVPSCAEGGVLGALAGTVGAVQATEALKLLMDVGDPLVGRLLVHDALRQTWDAVPVRRDPGCAVCGDAPTIRAPRTEQVTCAVAADDVPTVSAQEVSALLRDDAVRVVDVRGEAERSIAAIAGSEAVPLEAFRDGSAFALLADDERPLVLVCKSGAAPRRPYACCWPAPAARPARSTAACSRGRVTSTRPCRRTDLVGDTVDEPVGEGAQQVRELPEVADRVLAVVDQVPPGRAVSYGDVGRAAGCGPRQVGQVMSRYGSLVAWWRVLRADGRPPQCHEATALEHYRSEGTPLRGERVDLTLARHPLEAPVAVPHEDAPRD</sequence>
<dbReference type="InterPro" id="IPR045886">
    <property type="entry name" value="ThiF/MoeB/HesA"/>
</dbReference>
<dbReference type="InterPro" id="IPR035985">
    <property type="entry name" value="Ubiquitin-activating_enz"/>
</dbReference>
<reference evidence="4" key="1">
    <citation type="journal article" date="2019" name="Int. J. Syst. Evol. Microbiol.">
        <title>The Global Catalogue of Microorganisms (GCM) 10K type strain sequencing project: providing services to taxonomists for standard genome sequencing and annotation.</title>
        <authorList>
            <consortium name="The Broad Institute Genomics Platform"/>
            <consortium name="The Broad Institute Genome Sequencing Center for Infectious Disease"/>
            <person name="Wu L."/>
            <person name="Ma J."/>
        </authorList>
    </citation>
    <scope>NUCLEOTIDE SEQUENCE [LARGE SCALE GENOMIC DNA]</scope>
    <source>
        <strain evidence="4">NBRC 110608</strain>
    </source>
</reference>
<dbReference type="PROSITE" id="PS50206">
    <property type="entry name" value="RHODANESE_3"/>
    <property type="match status" value="1"/>
</dbReference>
<dbReference type="Gene3D" id="3.40.250.10">
    <property type="entry name" value="Rhodanese-like domain"/>
    <property type="match status" value="1"/>
</dbReference>
<dbReference type="CDD" id="cd00757">
    <property type="entry name" value="ThiF_MoeB_HesA_family"/>
    <property type="match status" value="1"/>
</dbReference>
<keyword evidence="1" id="KW-0227">DNA damage</keyword>
<dbReference type="Pfam" id="PF00899">
    <property type="entry name" value="ThiF"/>
    <property type="match status" value="1"/>
</dbReference>
<dbReference type="InterPro" id="IPR036388">
    <property type="entry name" value="WH-like_DNA-bd_sf"/>
</dbReference>
<keyword evidence="4" id="KW-1185">Reference proteome</keyword>
<dbReference type="SUPFAM" id="SSF52821">
    <property type="entry name" value="Rhodanese/Cell cycle control phosphatase"/>
    <property type="match status" value="1"/>
</dbReference>
<dbReference type="Pfam" id="PF01035">
    <property type="entry name" value="DNA_binding_1"/>
    <property type="match status" value="1"/>
</dbReference>
<dbReference type="NCBIfam" id="NF004281">
    <property type="entry name" value="PRK05690.1"/>
    <property type="match status" value="1"/>
</dbReference>
<gene>
    <name evidence="3" type="ORF">GCM10025872_07930</name>
</gene>
<evidence type="ECO:0000259" key="2">
    <source>
        <dbReference type="PROSITE" id="PS50206"/>
    </source>
</evidence>
<dbReference type="Proteomes" id="UP001321421">
    <property type="component" value="Chromosome"/>
</dbReference>
<evidence type="ECO:0000313" key="4">
    <source>
        <dbReference type="Proteomes" id="UP001321421"/>
    </source>
</evidence>
<evidence type="ECO:0000313" key="3">
    <source>
        <dbReference type="EMBL" id="BDZ57136.1"/>
    </source>
</evidence>
<dbReference type="SUPFAM" id="SSF69572">
    <property type="entry name" value="Activating enzymes of the ubiquitin-like proteins"/>
    <property type="match status" value="1"/>
</dbReference>
<protein>
    <recommendedName>
        <fullName evidence="2">Rhodanese domain-containing protein</fullName>
    </recommendedName>
</protein>
<dbReference type="PANTHER" id="PTHR10953:SF102">
    <property type="entry name" value="ADENYLYLTRANSFERASE AND SULFURTRANSFERASE MOCS3"/>
    <property type="match status" value="1"/>
</dbReference>